<name>A0A0C2X8J2_AMAMK</name>
<proteinExistence type="predicted"/>
<dbReference type="OrthoDB" id="1938591at2759"/>
<evidence type="ECO:0000313" key="2">
    <source>
        <dbReference type="Proteomes" id="UP000054549"/>
    </source>
</evidence>
<keyword evidence="2" id="KW-1185">Reference proteome</keyword>
<reference evidence="1 2" key="1">
    <citation type="submission" date="2014-04" db="EMBL/GenBank/DDBJ databases">
        <title>Evolutionary Origins and Diversification of the Mycorrhizal Mutualists.</title>
        <authorList>
            <consortium name="DOE Joint Genome Institute"/>
            <consortium name="Mycorrhizal Genomics Consortium"/>
            <person name="Kohler A."/>
            <person name="Kuo A."/>
            <person name="Nagy L.G."/>
            <person name="Floudas D."/>
            <person name="Copeland A."/>
            <person name="Barry K.W."/>
            <person name="Cichocki N."/>
            <person name="Veneault-Fourrey C."/>
            <person name="LaButti K."/>
            <person name="Lindquist E.A."/>
            <person name="Lipzen A."/>
            <person name="Lundell T."/>
            <person name="Morin E."/>
            <person name="Murat C."/>
            <person name="Riley R."/>
            <person name="Ohm R."/>
            <person name="Sun H."/>
            <person name="Tunlid A."/>
            <person name="Henrissat B."/>
            <person name="Grigoriev I.V."/>
            <person name="Hibbett D.S."/>
            <person name="Martin F."/>
        </authorList>
    </citation>
    <scope>NUCLEOTIDE SEQUENCE [LARGE SCALE GENOMIC DNA]</scope>
    <source>
        <strain evidence="1 2">Koide BX008</strain>
    </source>
</reference>
<accession>A0A0C2X8J2</accession>
<dbReference type="STRING" id="946122.A0A0C2X8J2"/>
<dbReference type="HOGENOM" id="CLU_561351_0_0_1"/>
<dbReference type="InParanoid" id="A0A0C2X8J2"/>
<dbReference type="AlphaFoldDB" id="A0A0C2X8J2"/>
<protein>
    <submittedName>
        <fullName evidence="1">Uncharacterized protein</fullName>
    </submittedName>
</protein>
<sequence length="486" mass="53977">MRRKIEYVPLGREVDTYGARDLKAIEAEYANVAIRPLRDVNDWGIVDIEALTMSLRSRLAPELSYALTTLTLLSTMRGQSQGTGFPIIQCLDLFEEILDLLEETAFGGTQDTPSASSDDDGVFLTNRELVNRIIEDEGGPFATLRVAQGDKELQFGPRQRPATLILVISNLLRNFSLIFDNAKYMSQHKRVLLILFRLCSTTRNEHGIRSASPALSPSDLVALKKDVLFTLVNVAPYTELAPNGQSSSVSLIAARRAFDLLASYLVDPSEAISLYALVQLNGSLKPPSLADAALEVFTRISQTDSNRQVIAQAVPQASIRRLFESLVHRLPVADADFQLLVREPWVCYVEKTLMAIYSLAFLAPPSLKQSMKNDRKLGFKGVMLRMIRKFLWFPDHKTLMVAARRAIEAMKMIDDGEDTFDTGQSTTPTLAFGMGYGEAGESGTERGTGLLGGQREMAWEMLMHREVLSDVVMFGELESLSRVECP</sequence>
<evidence type="ECO:0000313" key="1">
    <source>
        <dbReference type="EMBL" id="KIL70682.1"/>
    </source>
</evidence>
<gene>
    <name evidence="1" type="ORF">M378DRAFT_115774</name>
</gene>
<dbReference type="EMBL" id="KN818223">
    <property type="protein sequence ID" value="KIL70682.1"/>
    <property type="molecule type" value="Genomic_DNA"/>
</dbReference>
<dbReference type="Proteomes" id="UP000054549">
    <property type="component" value="Unassembled WGS sequence"/>
</dbReference>
<organism evidence="1 2">
    <name type="scientific">Amanita muscaria (strain Koide BX008)</name>
    <dbReference type="NCBI Taxonomy" id="946122"/>
    <lineage>
        <taxon>Eukaryota</taxon>
        <taxon>Fungi</taxon>
        <taxon>Dikarya</taxon>
        <taxon>Basidiomycota</taxon>
        <taxon>Agaricomycotina</taxon>
        <taxon>Agaricomycetes</taxon>
        <taxon>Agaricomycetidae</taxon>
        <taxon>Agaricales</taxon>
        <taxon>Pluteineae</taxon>
        <taxon>Amanitaceae</taxon>
        <taxon>Amanita</taxon>
    </lineage>
</organism>